<evidence type="ECO:0000313" key="3">
    <source>
        <dbReference type="Proteomes" id="UP000030437"/>
    </source>
</evidence>
<protein>
    <recommendedName>
        <fullName evidence="4">DUF1129 domain-containing protein</fullName>
    </recommendedName>
</protein>
<dbReference type="PANTHER" id="PTHR41307:SF1">
    <property type="entry name" value="MEMBRANE PROTEIN"/>
    <property type="match status" value="1"/>
</dbReference>
<keyword evidence="3" id="KW-1185">Reference proteome</keyword>
<dbReference type="AlphaFoldDB" id="A0A0A3IJG5"/>
<feature type="transmembrane region" description="Helical" evidence="1">
    <location>
        <begin position="199"/>
        <end position="215"/>
    </location>
</feature>
<keyword evidence="1" id="KW-1133">Transmembrane helix</keyword>
<evidence type="ECO:0008006" key="4">
    <source>
        <dbReference type="Google" id="ProtNLM"/>
    </source>
</evidence>
<feature type="transmembrane region" description="Helical" evidence="1">
    <location>
        <begin position="93"/>
        <end position="117"/>
    </location>
</feature>
<dbReference type="OrthoDB" id="1655249at2"/>
<dbReference type="Proteomes" id="UP000030437">
    <property type="component" value="Unassembled WGS sequence"/>
</dbReference>
<sequence>MVKTKTLIKQNNERRKLLNEENKVYYENLMVYIRTSPFKDDKATEEVLMELLEHLLSAQEDGKTAENVFGKAPKELADEIIAGLPKEKPSKTVIFIVEIVVQFLGMFIAVTGIATIIKGEPKIIHIGSASLLAAVQIVGILLLIVLLLKLLKSDAFKQNPQSKKMFWSWALGSGVFILVVLIFGVWMEPFGPAIEVSKYTQLIAGGVLILAAFGLKKWRETK</sequence>
<feature type="transmembrane region" description="Helical" evidence="1">
    <location>
        <begin position="123"/>
        <end position="148"/>
    </location>
</feature>
<keyword evidence="1" id="KW-0472">Membrane</keyword>
<evidence type="ECO:0000313" key="2">
    <source>
        <dbReference type="EMBL" id="KGR84886.1"/>
    </source>
</evidence>
<dbReference type="PANTHER" id="PTHR41307">
    <property type="entry name" value="MEMBRANE PROTEIN-RELATED"/>
    <property type="match status" value="1"/>
</dbReference>
<dbReference type="EMBL" id="JPVP01000055">
    <property type="protein sequence ID" value="KGR84886.1"/>
    <property type="molecule type" value="Genomic_DNA"/>
</dbReference>
<dbReference type="RefSeq" id="WP_036154312.1">
    <property type="nucleotide sequence ID" value="NZ_AVCX01000006.1"/>
</dbReference>
<proteinExistence type="predicted"/>
<dbReference type="STRING" id="1220589.CD32_10520"/>
<evidence type="ECO:0000256" key="1">
    <source>
        <dbReference type="SAM" id="Phobius"/>
    </source>
</evidence>
<dbReference type="Pfam" id="PF06570">
    <property type="entry name" value="DUF1129"/>
    <property type="match status" value="1"/>
</dbReference>
<organism evidence="2 3">
    <name type="scientific">Lysinibacillus odysseyi 34hs-1 = NBRC 100172</name>
    <dbReference type="NCBI Taxonomy" id="1220589"/>
    <lineage>
        <taxon>Bacteria</taxon>
        <taxon>Bacillati</taxon>
        <taxon>Bacillota</taxon>
        <taxon>Bacilli</taxon>
        <taxon>Bacillales</taxon>
        <taxon>Bacillaceae</taxon>
        <taxon>Lysinibacillus</taxon>
    </lineage>
</organism>
<dbReference type="Gene3D" id="1.10.1900.10">
    <property type="entry name" value="c-terminal domain of poly(a) binding protein"/>
    <property type="match status" value="1"/>
</dbReference>
<comment type="caution">
    <text evidence="2">The sequence shown here is derived from an EMBL/GenBank/DDBJ whole genome shotgun (WGS) entry which is preliminary data.</text>
</comment>
<gene>
    <name evidence="2" type="ORF">CD32_10520</name>
</gene>
<dbReference type="eggNOG" id="COG4858">
    <property type="taxonomic scope" value="Bacteria"/>
</dbReference>
<dbReference type="InterPro" id="IPR009214">
    <property type="entry name" value="DUF1129"/>
</dbReference>
<dbReference type="SUPFAM" id="SSF158560">
    <property type="entry name" value="BH3980-like"/>
    <property type="match status" value="1"/>
</dbReference>
<feature type="transmembrane region" description="Helical" evidence="1">
    <location>
        <begin position="169"/>
        <end position="187"/>
    </location>
</feature>
<keyword evidence="1" id="KW-0812">Transmembrane</keyword>
<reference evidence="2 3" key="1">
    <citation type="submission" date="2014-02" db="EMBL/GenBank/DDBJ databases">
        <title>Draft genome sequence of Lysinibacillus odysseyi NBRC 100172.</title>
        <authorList>
            <person name="Zhang F."/>
            <person name="Wang G."/>
            <person name="Zhang L."/>
        </authorList>
    </citation>
    <scope>NUCLEOTIDE SEQUENCE [LARGE SCALE GENOMIC DNA]</scope>
    <source>
        <strain evidence="2 3">NBRC 100172</strain>
    </source>
</reference>
<name>A0A0A3IJG5_9BACI</name>
<accession>A0A0A3IJG5</accession>